<name>A0AA88GEW2_NAELO</name>
<dbReference type="AlphaFoldDB" id="A0AA88GEW2"/>
<evidence type="ECO:0000256" key="2">
    <source>
        <dbReference type="ARBA" id="ARBA00022737"/>
    </source>
</evidence>
<gene>
    <name evidence="3" type="ORF">C9374_012308</name>
</gene>
<protein>
    <recommendedName>
        <fullName evidence="5">ABC transporter domain-containing protein</fullName>
    </recommendedName>
</protein>
<dbReference type="InterPro" id="IPR039421">
    <property type="entry name" value="Type_1_exporter"/>
</dbReference>
<evidence type="ECO:0000256" key="1">
    <source>
        <dbReference type="ARBA" id="ARBA00022448"/>
    </source>
</evidence>
<dbReference type="GO" id="GO:0005743">
    <property type="term" value="C:mitochondrial inner membrane"/>
    <property type="evidence" value="ECO:0007669"/>
    <property type="project" value="TreeGrafter"/>
</dbReference>
<evidence type="ECO:0008006" key="5">
    <source>
        <dbReference type="Google" id="ProtNLM"/>
    </source>
</evidence>
<dbReference type="InterPro" id="IPR027417">
    <property type="entry name" value="P-loop_NTPase"/>
</dbReference>
<dbReference type="GO" id="GO:0090374">
    <property type="term" value="P:oligopeptide export from mitochondrion"/>
    <property type="evidence" value="ECO:0007669"/>
    <property type="project" value="TreeGrafter"/>
</dbReference>
<dbReference type="SUPFAM" id="SSF52540">
    <property type="entry name" value="P-loop containing nucleoside triphosphate hydrolases"/>
    <property type="match status" value="1"/>
</dbReference>
<proteinExistence type="predicted"/>
<sequence>MERPMPVDDFIEGLVERSCIPLSGGKTIEHIEGNIRFENVEFSYPSRSNVIVMKDFNLEIKKDKQLPSGSGKSTLVGLLERFYTPNKGQVFLDNI</sequence>
<dbReference type="GO" id="GO:0015421">
    <property type="term" value="F:ABC-type oligopeptide transporter activity"/>
    <property type="evidence" value="ECO:0007669"/>
    <property type="project" value="TreeGrafter"/>
</dbReference>
<keyword evidence="2" id="KW-0677">Repeat</keyword>
<reference evidence="3 4" key="1">
    <citation type="journal article" date="2018" name="BMC Genomics">
        <title>The genome of Naegleria lovaniensis, the basis for a comparative approach to unravel pathogenicity factors of the human pathogenic amoeba N. fowleri.</title>
        <authorList>
            <person name="Liechti N."/>
            <person name="Schurch N."/>
            <person name="Bruggmann R."/>
            <person name="Wittwer M."/>
        </authorList>
    </citation>
    <scope>NUCLEOTIDE SEQUENCE [LARGE SCALE GENOMIC DNA]</scope>
    <source>
        <strain evidence="3 4">ATCC 30569</strain>
    </source>
</reference>
<evidence type="ECO:0000313" key="3">
    <source>
        <dbReference type="EMBL" id="KAG2373319.1"/>
    </source>
</evidence>
<dbReference type="PANTHER" id="PTHR43394">
    <property type="entry name" value="ATP-DEPENDENT PERMEASE MDL1, MITOCHONDRIAL"/>
    <property type="match status" value="1"/>
</dbReference>
<organism evidence="3 4">
    <name type="scientific">Naegleria lovaniensis</name>
    <name type="common">Amoeba</name>
    <dbReference type="NCBI Taxonomy" id="51637"/>
    <lineage>
        <taxon>Eukaryota</taxon>
        <taxon>Discoba</taxon>
        <taxon>Heterolobosea</taxon>
        <taxon>Tetramitia</taxon>
        <taxon>Eutetramitia</taxon>
        <taxon>Vahlkampfiidae</taxon>
        <taxon>Naegleria</taxon>
    </lineage>
</organism>
<dbReference type="PANTHER" id="PTHR43394:SF11">
    <property type="entry name" value="ATP-BINDING CASSETTE TRANSPORTER"/>
    <property type="match status" value="1"/>
</dbReference>
<dbReference type="Gene3D" id="3.40.50.300">
    <property type="entry name" value="P-loop containing nucleotide triphosphate hydrolases"/>
    <property type="match status" value="1"/>
</dbReference>
<comment type="caution">
    <text evidence="3">The sequence shown here is derived from an EMBL/GenBank/DDBJ whole genome shotgun (WGS) entry which is preliminary data.</text>
</comment>
<dbReference type="EMBL" id="PYSW02000057">
    <property type="protein sequence ID" value="KAG2373319.1"/>
    <property type="molecule type" value="Genomic_DNA"/>
</dbReference>
<dbReference type="GeneID" id="68104762"/>
<evidence type="ECO:0000313" key="4">
    <source>
        <dbReference type="Proteomes" id="UP000816034"/>
    </source>
</evidence>
<dbReference type="Proteomes" id="UP000816034">
    <property type="component" value="Unassembled WGS sequence"/>
</dbReference>
<keyword evidence="1" id="KW-0813">Transport</keyword>
<accession>A0AA88GEW2</accession>
<keyword evidence="4" id="KW-1185">Reference proteome</keyword>
<dbReference type="RefSeq" id="XP_044542493.1">
    <property type="nucleotide sequence ID" value="XM_044688061.1"/>
</dbReference>